<dbReference type="Proteomes" id="UP001497525">
    <property type="component" value="Unassembled WGS sequence"/>
</dbReference>
<name>A0AAV2TD57_CALDB</name>
<evidence type="ECO:0000256" key="1">
    <source>
        <dbReference type="SAM" id="Coils"/>
    </source>
</evidence>
<evidence type="ECO:0000313" key="2">
    <source>
        <dbReference type="EMBL" id="CAL5133402.1"/>
    </source>
</evidence>
<organism evidence="2 3">
    <name type="scientific">Calicophoron daubneyi</name>
    <name type="common">Rumen fluke</name>
    <name type="synonym">Paramphistomum daubneyi</name>
    <dbReference type="NCBI Taxonomy" id="300641"/>
    <lineage>
        <taxon>Eukaryota</taxon>
        <taxon>Metazoa</taxon>
        <taxon>Spiralia</taxon>
        <taxon>Lophotrochozoa</taxon>
        <taxon>Platyhelminthes</taxon>
        <taxon>Trematoda</taxon>
        <taxon>Digenea</taxon>
        <taxon>Plagiorchiida</taxon>
        <taxon>Pronocephalata</taxon>
        <taxon>Paramphistomoidea</taxon>
        <taxon>Paramphistomidae</taxon>
        <taxon>Calicophoron</taxon>
    </lineage>
</organism>
<reference evidence="2" key="1">
    <citation type="submission" date="2024-06" db="EMBL/GenBank/DDBJ databases">
        <authorList>
            <person name="Liu X."/>
            <person name="Lenzi L."/>
            <person name="Haldenby T S."/>
            <person name="Uol C."/>
        </authorList>
    </citation>
    <scope>NUCLEOTIDE SEQUENCE</scope>
</reference>
<protein>
    <submittedName>
        <fullName evidence="2">Uncharacterized protein</fullName>
    </submittedName>
</protein>
<comment type="caution">
    <text evidence="2">The sequence shown here is derived from an EMBL/GenBank/DDBJ whole genome shotgun (WGS) entry which is preliminary data.</text>
</comment>
<evidence type="ECO:0000313" key="3">
    <source>
        <dbReference type="Proteomes" id="UP001497525"/>
    </source>
</evidence>
<feature type="coiled-coil region" evidence="1">
    <location>
        <begin position="85"/>
        <end position="119"/>
    </location>
</feature>
<accession>A0AAV2TD57</accession>
<keyword evidence="1" id="KW-0175">Coiled coil</keyword>
<proteinExistence type="predicted"/>
<dbReference type="AlphaFoldDB" id="A0AAV2TD57"/>
<gene>
    <name evidence="2" type="ORF">CDAUBV1_LOCUS6646</name>
</gene>
<sequence>MSWFEKLYPPTYTVRDWEETVEKNPEYADYGINYWDLWMKFRRIGDGETASEKHVHRSIQTSPCIWNEKELEVLRECRLEMKKYVKALEDNAEDQKVKIEELQRKCIAQNALITRLLRKSNGTGETLRNRKDNETSTREETCDLTKNKLQLERDMYERRAELAEEKLLSFQVSNAQRILSKALVLKNILGMPNSALISVECVSNLCTILKTLINKTK</sequence>
<dbReference type="EMBL" id="CAXLJL010000156">
    <property type="protein sequence ID" value="CAL5133402.1"/>
    <property type="molecule type" value="Genomic_DNA"/>
</dbReference>